<keyword evidence="3" id="KW-0804">Transcription</keyword>
<evidence type="ECO:0000256" key="2">
    <source>
        <dbReference type="ARBA" id="ARBA00023125"/>
    </source>
</evidence>
<evidence type="ECO:0000259" key="4">
    <source>
        <dbReference type="PROSITE" id="PS50949"/>
    </source>
</evidence>
<dbReference type="InterPro" id="IPR036388">
    <property type="entry name" value="WH-like_DNA-bd_sf"/>
</dbReference>
<evidence type="ECO:0000313" key="5">
    <source>
        <dbReference type="EMBL" id="MDF8263050.1"/>
    </source>
</evidence>
<dbReference type="PRINTS" id="PR00035">
    <property type="entry name" value="HTHGNTR"/>
</dbReference>
<dbReference type="InterPro" id="IPR036390">
    <property type="entry name" value="WH_DNA-bd_sf"/>
</dbReference>
<dbReference type="PROSITE" id="PS50949">
    <property type="entry name" value="HTH_GNTR"/>
    <property type="match status" value="1"/>
</dbReference>
<keyword evidence="1" id="KW-0805">Transcription regulation</keyword>
<dbReference type="Proteomes" id="UP001528912">
    <property type="component" value="Unassembled WGS sequence"/>
</dbReference>
<dbReference type="Pfam" id="PF00392">
    <property type="entry name" value="GntR"/>
    <property type="match status" value="1"/>
</dbReference>
<dbReference type="SUPFAM" id="SSF64288">
    <property type="entry name" value="Chorismate lyase-like"/>
    <property type="match status" value="1"/>
</dbReference>
<dbReference type="Gene3D" id="3.40.1410.10">
    <property type="entry name" value="Chorismate lyase-like"/>
    <property type="match status" value="1"/>
</dbReference>
<dbReference type="InterPro" id="IPR000524">
    <property type="entry name" value="Tscrpt_reg_HTH_GntR"/>
</dbReference>
<protein>
    <submittedName>
        <fullName evidence="5">GntR family transcriptional regulator</fullName>
    </submittedName>
</protein>
<dbReference type="SMART" id="SM00345">
    <property type="entry name" value="HTH_GNTR"/>
    <property type="match status" value="1"/>
</dbReference>
<dbReference type="SMART" id="SM00866">
    <property type="entry name" value="UTRA"/>
    <property type="match status" value="1"/>
</dbReference>
<dbReference type="Pfam" id="PF07702">
    <property type="entry name" value="UTRA"/>
    <property type="match status" value="1"/>
</dbReference>
<keyword evidence="2" id="KW-0238">DNA-binding</keyword>
<name>A0ABT6C2Z7_9MICO</name>
<dbReference type="PANTHER" id="PTHR44846:SF17">
    <property type="entry name" value="GNTR-FAMILY TRANSCRIPTIONAL REGULATOR"/>
    <property type="match status" value="1"/>
</dbReference>
<dbReference type="Gene3D" id="1.10.10.10">
    <property type="entry name" value="Winged helix-like DNA-binding domain superfamily/Winged helix DNA-binding domain"/>
    <property type="match status" value="1"/>
</dbReference>
<accession>A0ABT6C2Z7</accession>
<reference evidence="5 6" key="1">
    <citation type="submission" date="2023-03" db="EMBL/GenBank/DDBJ databases">
        <title>YIM 133296 draft genome.</title>
        <authorList>
            <person name="Xiong L."/>
        </authorList>
    </citation>
    <scope>NUCLEOTIDE SEQUENCE [LARGE SCALE GENOMIC DNA]</scope>
    <source>
        <strain evidence="5 6">YIM 133296</strain>
    </source>
</reference>
<dbReference type="InterPro" id="IPR028978">
    <property type="entry name" value="Chorismate_lyase_/UTRA_dom_sf"/>
</dbReference>
<gene>
    <name evidence="5" type="ORF">P4R38_02170</name>
</gene>
<sequence length="245" mass="27334">MVDRVPVTLDRRSPVPLYHQLAEQLREAVTSGRLQPGDPFENELALAERLGLSRPTVRRAIQDLVAQGLLLRRRGLGTTVANRQIHRRAELTSLYDDLQRHGETPSTTVLDLRTATDETAARALGVPADTPLHALIRLRSAGDRPFAILRNWLPPAVGDVTRTQLERDGLYAVLRERGVRPVVAHQTIGARRPTAPERRRLALRATDPVLTMTRAAFDATGNPVEYGDHIYRADAYTIDVTIDER</sequence>
<dbReference type="CDD" id="cd07377">
    <property type="entry name" value="WHTH_GntR"/>
    <property type="match status" value="1"/>
</dbReference>
<proteinExistence type="predicted"/>
<dbReference type="InterPro" id="IPR050679">
    <property type="entry name" value="Bact_HTH_transcr_reg"/>
</dbReference>
<organism evidence="5 6">
    <name type="scientific">Luteipulveratus flavus</name>
    <dbReference type="NCBI Taxonomy" id="3031728"/>
    <lineage>
        <taxon>Bacteria</taxon>
        <taxon>Bacillati</taxon>
        <taxon>Actinomycetota</taxon>
        <taxon>Actinomycetes</taxon>
        <taxon>Micrococcales</taxon>
        <taxon>Dermacoccaceae</taxon>
        <taxon>Luteipulveratus</taxon>
    </lineage>
</organism>
<feature type="domain" description="HTH gntR-type" evidence="4">
    <location>
        <begin position="15"/>
        <end position="83"/>
    </location>
</feature>
<evidence type="ECO:0000256" key="3">
    <source>
        <dbReference type="ARBA" id="ARBA00023163"/>
    </source>
</evidence>
<dbReference type="PANTHER" id="PTHR44846">
    <property type="entry name" value="MANNOSYL-D-GLYCERATE TRANSPORT/METABOLISM SYSTEM REPRESSOR MNGR-RELATED"/>
    <property type="match status" value="1"/>
</dbReference>
<keyword evidence="6" id="KW-1185">Reference proteome</keyword>
<dbReference type="InterPro" id="IPR011663">
    <property type="entry name" value="UTRA"/>
</dbReference>
<comment type="caution">
    <text evidence="5">The sequence shown here is derived from an EMBL/GenBank/DDBJ whole genome shotgun (WGS) entry which is preliminary data.</text>
</comment>
<dbReference type="RefSeq" id="WP_277190853.1">
    <property type="nucleotide sequence ID" value="NZ_JAROAV010000008.1"/>
</dbReference>
<evidence type="ECO:0000256" key="1">
    <source>
        <dbReference type="ARBA" id="ARBA00023015"/>
    </source>
</evidence>
<evidence type="ECO:0000313" key="6">
    <source>
        <dbReference type="Proteomes" id="UP001528912"/>
    </source>
</evidence>
<dbReference type="SUPFAM" id="SSF46785">
    <property type="entry name" value="Winged helix' DNA-binding domain"/>
    <property type="match status" value="1"/>
</dbReference>
<dbReference type="EMBL" id="JAROAV010000008">
    <property type="protein sequence ID" value="MDF8263050.1"/>
    <property type="molecule type" value="Genomic_DNA"/>
</dbReference>